<dbReference type="InterPro" id="IPR010982">
    <property type="entry name" value="Lambda_DNA-bd_dom_sf"/>
</dbReference>
<keyword evidence="3" id="KW-1185">Reference proteome</keyword>
<dbReference type="PROSITE" id="PS50943">
    <property type="entry name" value="HTH_CROC1"/>
    <property type="match status" value="1"/>
</dbReference>
<evidence type="ECO:0000313" key="2">
    <source>
        <dbReference type="EMBL" id="GEL96053.1"/>
    </source>
</evidence>
<reference evidence="2 3" key="1">
    <citation type="submission" date="2019-07" db="EMBL/GenBank/DDBJ databases">
        <title>Whole genome shotgun sequence of Cellulomonas composti NBRC 100758.</title>
        <authorList>
            <person name="Hosoyama A."/>
            <person name="Uohara A."/>
            <person name="Ohji S."/>
            <person name="Ichikawa N."/>
        </authorList>
    </citation>
    <scope>NUCLEOTIDE SEQUENCE [LARGE SCALE GENOMIC DNA]</scope>
    <source>
        <strain evidence="2 3">NBRC 100758</strain>
    </source>
</reference>
<dbReference type="InterPro" id="IPR001387">
    <property type="entry name" value="Cro/C1-type_HTH"/>
</dbReference>
<dbReference type="RefSeq" id="WP_146843685.1">
    <property type="nucleotide sequence ID" value="NZ_BJWG01000013.1"/>
</dbReference>
<gene>
    <name evidence="2" type="ORF">CCO02nite_27110</name>
</gene>
<organism evidence="2 3">
    <name type="scientific">Cellulomonas composti</name>
    <dbReference type="NCBI Taxonomy" id="266130"/>
    <lineage>
        <taxon>Bacteria</taxon>
        <taxon>Bacillati</taxon>
        <taxon>Actinomycetota</taxon>
        <taxon>Actinomycetes</taxon>
        <taxon>Micrococcales</taxon>
        <taxon>Cellulomonadaceae</taxon>
        <taxon>Cellulomonas</taxon>
    </lineage>
</organism>
<dbReference type="GO" id="GO:0003677">
    <property type="term" value="F:DNA binding"/>
    <property type="evidence" value="ECO:0007669"/>
    <property type="project" value="InterPro"/>
</dbReference>
<sequence length="153" mass="17003">MSDSEMIRRAIDNRVAPLQRDPSPVARPAGGWVRAVRTALAMSTTDLARRLGVTPVAVRKLEASERAATVRLETLQRAADALGCDLVYAFVPRTSLTEFAEARARDVAAAQVRRVDNTMALEDQRVHSDDLELLRSERARVLLAGRDLWRDEP</sequence>
<proteinExistence type="predicted"/>
<dbReference type="Proteomes" id="UP000321720">
    <property type="component" value="Unassembled WGS sequence"/>
</dbReference>
<protein>
    <submittedName>
        <fullName evidence="2">Transcriptional regulator</fullName>
    </submittedName>
</protein>
<feature type="domain" description="HTH cro/C1-type" evidence="1">
    <location>
        <begin position="33"/>
        <end position="89"/>
    </location>
</feature>
<accession>A0A511JE85</accession>
<dbReference type="OrthoDB" id="6401124at2"/>
<dbReference type="Pfam" id="PF01381">
    <property type="entry name" value="HTH_3"/>
    <property type="match status" value="1"/>
</dbReference>
<name>A0A511JE85_9CELL</name>
<dbReference type="InterPro" id="IPR013435">
    <property type="entry name" value="Mobile_mystery_prot_A"/>
</dbReference>
<dbReference type="EMBL" id="BJWG01000013">
    <property type="protein sequence ID" value="GEL96053.1"/>
    <property type="molecule type" value="Genomic_DNA"/>
</dbReference>
<dbReference type="SUPFAM" id="SSF47413">
    <property type="entry name" value="lambda repressor-like DNA-binding domains"/>
    <property type="match status" value="1"/>
</dbReference>
<dbReference type="NCBIfam" id="TIGR02612">
    <property type="entry name" value="mob_myst_A"/>
    <property type="match status" value="1"/>
</dbReference>
<evidence type="ECO:0000259" key="1">
    <source>
        <dbReference type="PROSITE" id="PS50943"/>
    </source>
</evidence>
<dbReference type="Gene3D" id="1.10.260.40">
    <property type="entry name" value="lambda repressor-like DNA-binding domains"/>
    <property type="match status" value="1"/>
</dbReference>
<dbReference type="SMART" id="SM00530">
    <property type="entry name" value="HTH_XRE"/>
    <property type="match status" value="1"/>
</dbReference>
<dbReference type="AlphaFoldDB" id="A0A511JE85"/>
<evidence type="ECO:0000313" key="3">
    <source>
        <dbReference type="Proteomes" id="UP000321720"/>
    </source>
</evidence>
<comment type="caution">
    <text evidence="2">The sequence shown here is derived from an EMBL/GenBank/DDBJ whole genome shotgun (WGS) entry which is preliminary data.</text>
</comment>
<dbReference type="CDD" id="cd00093">
    <property type="entry name" value="HTH_XRE"/>
    <property type="match status" value="1"/>
</dbReference>